<dbReference type="PROSITE" id="PS50110">
    <property type="entry name" value="RESPONSE_REGULATORY"/>
    <property type="match status" value="1"/>
</dbReference>
<gene>
    <name evidence="4" type="ORF">A3D06_02065</name>
</gene>
<accession>A0A1F7HC22</accession>
<evidence type="ECO:0000256" key="2">
    <source>
        <dbReference type="PROSITE-ProRule" id="PRU00169"/>
    </source>
</evidence>
<reference evidence="4 5" key="1">
    <citation type="journal article" date="2016" name="Nat. Commun.">
        <title>Thousands of microbial genomes shed light on interconnected biogeochemical processes in an aquifer system.</title>
        <authorList>
            <person name="Anantharaman K."/>
            <person name="Brown C.T."/>
            <person name="Hug L.A."/>
            <person name="Sharon I."/>
            <person name="Castelle C.J."/>
            <person name="Probst A.J."/>
            <person name="Thomas B.C."/>
            <person name="Singh A."/>
            <person name="Wilkins M.J."/>
            <person name="Karaoz U."/>
            <person name="Brodie E.L."/>
            <person name="Williams K.H."/>
            <person name="Hubbard S.S."/>
            <person name="Banfield J.F."/>
        </authorList>
    </citation>
    <scope>NUCLEOTIDE SEQUENCE [LARGE SCALE GENOMIC DNA]</scope>
</reference>
<dbReference type="InterPro" id="IPR001789">
    <property type="entry name" value="Sig_transdc_resp-reg_receiver"/>
</dbReference>
<feature type="modified residue" description="4-aspartylphosphate" evidence="2">
    <location>
        <position position="48"/>
    </location>
</feature>
<dbReference type="SMART" id="SM00448">
    <property type="entry name" value="REC"/>
    <property type="match status" value="1"/>
</dbReference>
<evidence type="ECO:0000256" key="1">
    <source>
        <dbReference type="ARBA" id="ARBA00022553"/>
    </source>
</evidence>
<dbReference type="CDD" id="cd17574">
    <property type="entry name" value="REC_OmpR"/>
    <property type="match status" value="1"/>
</dbReference>
<feature type="domain" description="Response regulatory" evidence="3">
    <location>
        <begin position="1"/>
        <end position="117"/>
    </location>
</feature>
<dbReference type="GO" id="GO:0000160">
    <property type="term" value="P:phosphorelay signal transduction system"/>
    <property type="evidence" value="ECO:0007669"/>
    <property type="project" value="InterPro"/>
</dbReference>
<dbReference type="Proteomes" id="UP000177027">
    <property type="component" value="Unassembled WGS sequence"/>
</dbReference>
<dbReference type="EMBL" id="MFZS01000027">
    <property type="protein sequence ID" value="OGK28819.1"/>
    <property type="molecule type" value="Genomic_DNA"/>
</dbReference>
<dbReference type="PANTHER" id="PTHR44591">
    <property type="entry name" value="STRESS RESPONSE REGULATOR PROTEIN 1"/>
    <property type="match status" value="1"/>
</dbReference>
<evidence type="ECO:0000313" key="4">
    <source>
        <dbReference type="EMBL" id="OGK28819.1"/>
    </source>
</evidence>
<comment type="caution">
    <text evidence="4">The sequence shown here is derived from an EMBL/GenBank/DDBJ whole genome shotgun (WGS) entry which is preliminary data.</text>
</comment>
<dbReference type="Gene3D" id="3.40.50.2300">
    <property type="match status" value="1"/>
</dbReference>
<sequence length="123" mass="13695">LVVEDDGTLRDIYTNLLKDEGYQVDSAFDGSHALEKMRMGGWDLVLLDIMLPDIDGYNIMNALRDVPPSKPVGPIVFLTNLSGEDNVEKGLEKDGVKGYWVKSELTPGQIIQKVKGLLAEYRK</sequence>
<evidence type="ECO:0000259" key="3">
    <source>
        <dbReference type="PROSITE" id="PS50110"/>
    </source>
</evidence>
<dbReference type="AlphaFoldDB" id="A0A1F7HC22"/>
<dbReference type="InterPro" id="IPR050595">
    <property type="entry name" value="Bact_response_regulator"/>
</dbReference>
<dbReference type="SUPFAM" id="SSF52172">
    <property type="entry name" value="CheY-like"/>
    <property type="match status" value="1"/>
</dbReference>
<protein>
    <recommendedName>
        <fullName evidence="3">Response regulatory domain-containing protein</fullName>
    </recommendedName>
</protein>
<keyword evidence="1 2" id="KW-0597">Phosphoprotein</keyword>
<dbReference type="InterPro" id="IPR011006">
    <property type="entry name" value="CheY-like_superfamily"/>
</dbReference>
<organism evidence="4 5">
    <name type="scientific">Candidatus Roizmanbacteria bacterium RIFCSPHIGHO2_02_FULL_40_9</name>
    <dbReference type="NCBI Taxonomy" id="1802042"/>
    <lineage>
        <taxon>Bacteria</taxon>
        <taxon>Candidatus Roizmaniibacteriota</taxon>
    </lineage>
</organism>
<dbReference type="Pfam" id="PF00072">
    <property type="entry name" value="Response_reg"/>
    <property type="match status" value="1"/>
</dbReference>
<evidence type="ECO:0000313" key="5">
    <source>
        <dbReference type="Proteomes" id="UP000177027"/>
    </source>
</evidence>
<feature type="non-terminal residue" evidence="4">
    <location>
        <position position="1"/>
    </location>
</feature>
<dbReference type="PANTHER" id="PTHR44591:SF3">
    <property type="entry name" value="RESPONSE REGULATORY DOMAIN-CONTAINING PROTEIN"/>
    <property type="match status" value="1"/>
</dbReference>
<proteinExistence type="predicted"/>
<name>A0A1F7HC22_9BACT</name>